<proteinExistence type="predicted"/>
<comment type="caution">
    <text evidence="1">The sequence shown here is derived from an EMBL/GenBank/DDBJ whole genome shotgun (WGS) entry which is preliminary data.</text>
</comment>
<gene>
    <name evidence="1" type="ORF">BAE44_0016315</name>
</gene>
<sequence>MYATFPMKRQGTPLAAADMACLAAAATREARRLARVSDPEVAAAAEVEAPSRLQLEEMVDDAAAVELSALKHRLSNARSRQPTLETIQEENYLLSRA</sequence>
<organism evidence="1 2">
    <name type="scientific">Dichanthelium oligosanthes</name>
    <dbReference type="NCBI Taxonomy" id="888268"/>
    <lineage>
        <taxon>Eukaryota</taxon>
        <taxon>Viridiplantae</taxon>
        <taxon>Streptophyta</taxon>
        <taxon>Embryophyta</taxon>
        <taxon>Tracheophyta</taxon>
        <taxon>Spermatophyta</taxon>
        <taxon>Magnoliopsida</taxon>
        <taxon>Liliopsida</taxon>
        <taxon>Poales</taxon>
        <taxon>Poaceae</taxon>
        <taxon>PACMAD clade</taxon>
        <taxon>Panicoideae</taxon>
        <taxon>Panicodae</taxon>
        <taxon>Paniceae</taxon>
        <taxon>Dichantheliinae</taxon>
        <taxon>Dichanthelium</taxon>
    </lineage>
</organism>
<name>A0A1E5VBY9_9POAL</name>
<dbReference type="AlphaFoldDB" id="A0A1E5VBY9"/>
<evidence type="ECO:0000313" key="2">
    <source>
        <dbReference type="Proteomes" id="UP000095767"/>
    </source>
</evidence>
<dbReference type="OrthoDB" id="1922322at2759"/>
<dbReference type="Proteomes" id="UP000095767">
    <property type="component" value="Unassembled WGS sequence"/>
</dbReference>
<accession>A0A1E5VBY9</accession>
<keyword evidence="2" id="KW-1185">Reference proteome</keyword>
<protein>
    <submittedName>
        <fullName evidence="1">Uncharacterized protein</fullName>
    </submittedName>
</protein>
<dbReference type="EMBL" id="LWDX02044688">
    <property type="protein sequence ID" value="OEL22666.1"/>
    <property type="molecule type" value="Genomic_DNA"/>
</dbReference>
<evidence type="ECO:0000313" key="1">
    <source>
        <dbReference type="EMBL" id="OEL22666.1"/>
    </source>
</evidence>
<reference evidence="1 2" key="1">
    <citation type="submission" date="2016-09" db="EMBL/GenBank/DDBJ databases">
        <title>The draft genome of Dichanthelium oligosanthes: A C3 panicoid grass species.</title>
        <authorList>
            <person name="Studer A.J."/>
            <person name="Schnable J.C."/>
            <person name="Brutnell T.P."/>
        </authorList>
    </citation>
    <scope>NUCLEOTIDE SEQUENCE [LARGE SCALE GENOMIC DNA]</scope>
    <source>
        <strain evidence="2">cv. Kellogg 1175</strain>
        <tissue evidence="1">Leaf</tissue>
    </source>
</reference>